<sequence length="185" mass="21632">MYVRLTGYKLDDEDHRARKGYVPVLVGQEEMVMERVLIPTKLIDHPYIVSLLELSAKEFGYHQQGLLQIPYDANCLKKMEMWYMKNKKGFQVSGIYVRLRGHKLNKEDGDRARKGYVPMLVGQEEMVMERVLIPTKLIDHPYIVSLLELSAKEFGYHQQGLLQVPYDANCLKKMVHIISREKQYS</sequence>
<evidence type="ECO:0000313" key="5">
    <source>
        <dbReference type="Proteomes" id="UP001428341"/>
    </source>
</evidence>
<evidence type="ECO:0000313" key="4">
    <source>
        <dbReference type="EMBL" id="KAK9188011.1"/>
    </source>
</evidence>
<evidence type="ECO:0000256" key="3">
    <source>
        <dbReference type="ARBA" id="ARBA00022604"/>
    </source>
</evidence>
<keyword evidence="2" id="KW-0217">Developmental protein</keyword>
<keyword evidence="5" id="KW-1185">Reference proteome</keyword>
<dbReference type="PANTHER" id="PTHR31374:SF30">
    <property type="entry name" value="SAUR-LIKE AUXIN-RESPONSIVE FAMILY PROTEIN"/>
    <property type="match status" value="1"/>
</dbReference>
<protein>
    <submittedName>
        <fullName evidence="4">Uncharacterized protein</fullName>
    </submittedName>
</protein>
<comment type="similarity">
    <text evidence="1">Belongs to the ARG7 family.</text>
</comment>
<dbReference type="PANTHER" id="PTHR31374">
    <property type="entry name" value="AUXIN-INDUCED PROTEIN-LIKE-RELATED"/>
    <property type="match status" value="1"/>
</dbReference>
<evidence type="ECO:0000256" key="2">
    <source>
        <dbReference type="ARBA" id="ARBA00022473"/>
    </source>
</evidence>
<keyword evidence="3" id="KW-0341">Growth regulation</keyword>
<evidence type="ECO:0000256" key="1">
    <source>
        <dbReference type="ARBA" id="ARBA00006974"/>
    </source>
</evidence>
<dbReference type="Proteomes" id="UP001428341">
    <property type="component" value="Unassembled WGS sequence"/>
</dbReference>
<proteinExistence type="inferred from homology"/>
<reference evidence="4 5" key="1">
    <citation type="submission" date="2024-05" db="EMBL/GenBank/DDBJ databases">
        <title>Haplotype-resolved chromosome-level genome assembly of Huyou (Citrus changshanensis).</title>
        <authorList>
            <person name="Miao C."/>
            <person name="Chen W."/>
            <person name="Wu Y."/>
            <person name="Wang L."/>
            <person name="Zhao S."/>
            <person name="Grierson D."/>
            <person name="Xu C."/>
            <person name="Chen K."/>
        </authorList>
    </citation>
    <scope>NUCLEOTIDE SEQUENCE [LARGE SCALE GENOMIC DNA]</scope>
    <source>
        <strain evidence="4">01-14</strain>
        <tissue evidence="4">Leaf</tissue>
    </source>
</reference>
<comment type="caution">
    <text evidence="4">The sequence shown here is derived from an EMBL/GenBank/DDBJ whole genome shotgun (WGS) entry which is preliminary data.</text>
</comment>
<name>A0AAP0LW53_9ROSI</name>
<dbReference type="GO" id="GO:0009733">
    <property type="term" value="P:response to auxin"/>
    <property type="evidence" value="ECO:0007669"/>
    <property type="project" value="InterPro"/>
</dbReference>
<dbReference type="AlphaFoldDB" id="A0AAP0LW53"/>
<accession>A0AAP0LW53</accession>
<dbReference type="Pfam" id="PF02519">
    <property type="entry name" value="Auxin_inducible"/>
    <property type="match status" value="2"/>
</dbReference>
<dbReference type="InterPro" id="IPR003676">
    <property type="entry name" value="SAUR_fam"/>
</dbReference>
<organism evidence="4 5">
    <name type="scientific">Citrus x changshan-huyou</name>
    <dbReference type="NCBI Taxonomy" id="2935761"/>
    <lineage>
        <taxon>Eukaryota</taxon>
        <taxon>Viridiplantae</taxon>
        <taxon>Streptophyta</taxon>
        <taxon>Embryophyta</taxon>
        <taxon>Tracheophyta</taxon>
        <taxon>Spermatophyta</taxon>
        <taxon>Magnoliopsida</taxon>
        <taxon>eudicotyledons</taxon>
        <taxon>Gunneridae</taxon>
        <taxon>Pentapetalae</taxon>
        <taxon>rosids</taxon>
        <taxon>malvids</taxon>
        <taxon>Sapindales</taxon>
        <taxon>Rutaceae</taxon>
        <taxon>Aurantioideae</taxon>
        <taxon>Citrus</taxon>
    </lineage>
</organism>
<dbReference type="EMBL" id="JBCGBO010000007">
    <property type="protein sequence ID" value="KAK9188011.1"/>
    <property type="molecule type" value="Genomic_DNA"/>
</dbReference>
<gene>
    <name evidence="4" type="ORF">WN944_019410</name>
</gene>